<evidence type="ECO:0000256" key="2">
    <source>
        <dbReference type="ARBA" id="ARBA00022771"/>
    </source>
</evidence>
<evidence type="ECO:0000259" key="6">
    <source>
        <dbReference type="PROSITE" id="PS50103"/>
    </source>
</evidence>
<dbReference type="EMBL" id="ABEU02000020">
    <property type="protein sequence ID" value="PNR33578.1"/>
    <property type="molecule type" value="Genomic_DNA"/>
</dbReference>
<reference evidence="7 9" key="2">
    <citation type="journal article" date="2018" name="Plant J.">
        <title>The Physcomitrella patens chromosome-scale assembly reveals moss genome structure and evolution.</title>
        <authorList>
            <person name="Lang D."/>
            <person name="Ullrich K.K."/>
            <person name="Murat F."/>
            <person name="Fuchs J."/>
            <person name="Jenkins J."/>
            <person name="Haas F.B."/>
            <person name="Piednoel M."/>
            <person name="Gundlach H."/>
            <person name="Van Bel M."/>
            <person name="Meyberg R."/>
            <person name="Vives C."/>
            <person name="Morata J."/>
            <person name="Symeonidi A."/>
            <person name="Hiss M."/>
            <person name="Muchero W."/>
            <person name="Kamisugi Y."/>
            <person name="Saleh O."/>
            <person name="Blanc G."/>
            <person name="Decker E.L."/>
            <person name="van Gessel N."/>
            <person name="Grimwood J."/>
            <person name="Hayes R.D."/>
            <person name="Graham S.W."/>
            <person name="Gunter L.E."/>
            <person name="McDaniel S.F."/>
            <person name="Hoernstein S.N.W."/>
            <person name="Larsson A."/>
            <person name="Li F.W."/>
            <person name="Perroud P.F."/>
            <person name="Phillips J."/>
            <person name="Ranjan P."/>
            <person name="Rokshar D.S."/>
            <person name="Rothfels C.J."/>
            <person name="Schneider L."/>
            <person name="Shu S."/>
            <person name="Stevenson D.W."/>
            <person name="Thummler F."/>
            <person name="Tillich M."/>
            <person name="Villarreal Aguilar J.C."/>
            <person name="Widiez T."/>
            <person name="Wong G.K."/>
            <person name="Wymore A."/>
            <person name="Zhang Y."/>
            <person name="Zimmer A.D."/>
            <person name="Quatrano R.S."/>
            <person name="Mayer K.F.X."/>
            <person name="Goodstein D."/>
            <person name="Casacuberta J.M."/>
            <person name="Vandepoele K."/>
            <person name="Reski R."/>
            <person name="Cuming A.C."/>
            <person name="Tuskan G.A."/>
            <person name="Maumus F."/>
            <person name="Salse J."/>
            <person name="Schmutz J."/>
            <person name="Rensing S.A."/>
        </authorList>
    </citation>
    <scope>NUCLEOTIDE SEQUENCE [LARGE SCALE GENOMIC DNA]</scope>
    <source>
        <strain evidence="8 9">cv. Gransden 2004</strain>
    </source>
</reference>
<evidence type="ECO:0000313" key="9">
    <source>
        <dbReference type="Proteomes" id="UP000006727"/>
    </source>
</evidence>
<dbReference type="PANTHER" id="PTHR14493">
    <property type="entry name" value="UNKEMPT FAMILY MEMBER"/>
    <property type="match status" value="1"/>
</dbReference>
<evidence type="ECO:0000256" key="1">
    <source>
        <dbReference type="ARBA" id="ARBA00022723"/>
    </source>
</evidence>
<keyword evidence="3 5" id="KW-0862">Zinc</keyword>
<dbReference type="GO" id="GO:0008270">
    <property type="term" value="F:zinc ion binding"/>
    <property type="evidence" value="ECO:0007669"/>
    <property type="project" value="UniProtKB-KW"/>
</dbReference>
<dbReference type="OMA" id="CMRETSH"/>
<proteinExistence type="predicted"/>
<keyword evidence="4" id="KW-0238">DNA-binding</keyword>
<evidence type="ECO:0000256" key="3">
    <source>
        <dbReference type="ARBA" id="ARBA00022833"/>
    </source>
</evidence>
<dbReference type="InParanoid" id="A0A2K1IWD2"/>
<accession>A0A2K1IWD2</accession>
<dbReference type="InterPro" id="IPR045234">
    <property type="entry name" value="Unkempt-like"/>
</dbReference>
<evidence type="ECO:0000313" key="7">
    <source>
        <dbReference type="EMBL" id="PNR33578.1"/>
    </source>
</evidence>
<reference evidence="8" key="3">
    <citation type="submission" date="2020-12" db="UniProtKB">
        <authorList>
            <consortium name="EnsemblPlants"/>
        </authorList>
    </citation>
    <scope>IDENTIFICATION</scope>
</reference>
<dbReference type="PROSITE" id="PS50103">
    <property type="entry name" value="ZF_C3H1"/>
    <property type="match status" value="1"/>
</dbReference>
<gene>
    <name evidence="7" type="ORF">PHYPA_025522</name>
</gene>
<dbReference type="InterPro" id="IPR000571">
    <property type="entry name" value="Znf_CCCH"/>
</dbReference>
<evidence type="ECO:0000313" key="8">
    <source>
        <dbReference type="EnsemblPlants" id="PAC:32945366.CDS.1"/>
    </source>
</evidence>
<dbReference type="InterPro" id="IPR057444">
    <property type="entry name" value="Znf-CCCH_AtC3H23-like"/>
</dbReference>
<dbReference type="Gramene" id="Pp3c20_23770V3.1">
    <property type="protein sequence ID" value="PAC:32945366.CDS.1"/>
    <property type="gene ID" value="Pp3c20_23770"/>
</dbReference>
<keyword evidence="2 5" id="KW-0863">Zinc-finger</keyword>
<keyword evidence="1 5" id="KW-0479">Metal-binding</keyword>
<feature type="domain" description="C3H1-type" evidence="6">
    <location>
        <begin position="39"/>
        <end position="65"/>
    </location>
</feature>
<reference evidence="7 9" key="1">
    <citation type="journal article" date="2008" name="Science">
        <title>The Physcomitrella genome reveals evolutionary insights into the conquest of land by plants.</title>
        <authorList>
            <person name="Rensing S."/>
            <person name="Lang D."/>
            <person name="Zimmer A."/>
            <person name="Terry A."/>
            <person name="Salamov A."/>
            <person name="Shapiro H."/>
            <person name="Nishiyama T."/>
            <person name="Perroud P.-F."/>
            <person name="Lindquist E."/>
            <person name="Kamisugi Y."/>
            <person name="Tanahashi T."/>
            <person name="Sakakibara K."/>
            <person name="Fujita T."/>
            <person name="Oishi K."/>
            <person name="Shin-I T."/>
            <person name="Kuroki Y."/>
            <person name="Toyoda A."/>
            <person name="Suzuki Y."/>
            <person name="Hashimoto A."/>
            <person name="Yamaguchi K."/>
            <person name="Sugano A."/>
            <person name="Kohara Y."/>
            <person name="Fujiyama A."/>
            <person name="Anterola A."/>
            <person name="Aoki S."/>
            <person name="Ashton N."/>
            <person name="Barbazuk W.B."/>
            <person name="Barker E."/>
            <person name="Bennetzen J."/>
            <person name="Bezanilla M."/>
            <person name="Blankenship R."/>
            <person name="Cho S.H."/>
            <person name="Dutcher S."/>
            <person name="Estelle M."/>
            <person name="Fawcett J.A."/>
            <person name="Gundlach H."/>
            <person name="Hanada K."/>
            <person name="Heyl A."/>
            <person name="Hicks K.A."/>
            <person name="Hugh J."/>
            <person name="Lohr M."/>
            <person name="Mayer K."/>
            <person name="Melkozernov A."/>
            <person name="Murata T."/>
            <person name="Nelson D."/>
            <person name="Pils B."/>
            <person name="Prigge M."/>
            <person name="Reiss B."/>
            <person name="Renner T."/>
            <person name="Rombauts S."/>
            <person name="Rushton P."/>
            <person name="Sanderfoot A."/>
            <person name="Schween G."/>
            <person name="Shiu S.-H."/>
            <person name="Stueber K."/>
            <person name="Theodoulou F.L."/>
            <person name="Tu H."/>
            <person name="Van de Peer Y."/>
            <person name="Verrier P.J."/>
            <person name="Waters E."/>
            <person name="Wood A."/>
            <person name="Yang L."/>
            <person name="Cove D."/>
            <person name="Cuming A."/>
            <person name="Hasebe M."/>
            <person name="Lucas S."/>
            <person name="Mishler D.B."/>
            <person name="Reski R."/>
            <person name="Grigoriev I."/>
            <person name="Quatrano R.S."/>
            <person name="Boore J.L."/>
        </authorList>
    </citation>
    <scope>NUCLEOTIDE SEQUENCE [LARGE SCALE GENOMIC DNA]</scope>
    <source>
        <strain evidence="8 9">cv. Gransden 2004</strain>
    </source>
</reference>
<dbReference type="PaxDb" id="3218-PP1S241_123V6.1"/>
<dbReference type="GO" id="GO:0003677">
    <property type="term" value="F:DNA binding"/>
    <property type="evidence" value="ECO:0007669"/>
    <property type="project" value="UniProtKB-KW"/>
</dbReference>
<dbReference type="Proteomes" id="UP000006727">
    <property type="component" value="Chromosome 20"/>
</dbReference>
<feature type="zinc finger region" description="C3H1-type" evidence="5">
    <location>
        <begin position="39"/>
        <end position="65"/>
    </location>
</feature>
<dbReference type="Pfam" id="PF25512">
    <property type="entry name" value="zf-CCCH_AtC3H23"/>
    <property type="match status" value="1"/>
</dbReference>
<evidence type="ECO:0000256" key="5">
    <source>
        <dbReference type="PROSITE-ProRule" id="PRU00723"/>
    </source>
</evidence>
<sequence length="106" mass="12788">MFEFKVRRCMRETSHDWTDCPFAQPGEKVRRHDLQRHHYSRMACPDFRKESCRRGNACELAHGVFECWMHPARYQTQPYKDGRNCPRPVYFFMHTPEQLRLLPATA</sequence>
<protein>
    <recommendedName>
        <fullName evidence="6">C3H1-type domain-containing protein</fullName>
    </recommendedName>
</protein>
<keyword evidence="9" id="KW-1185">Reference proteome</keyword>
<dbReference type="PANTHER" id="PTHR14493:SF90">
    <property type="entry name" value="ZINC FINGER CCCH DOMAIN-CONTAINING PROTEIN 2"/>
    <property type="match status" value="1"/>
</dbReference>
<name>A0A2K1IWD2_PHYPA</name>
<organism evidence="7">
    <name type="scientific">Physcomitrium patens</name>
    <name type="common">Spreading-leaved earth moss</name>
    <name type="synonym">Physcomitrella patens</name>
    <dbReference type="NCBI Taxonomy" id="3218"/>
    <lineage>
        <taxon>Eukaryota</taxon>
        <taxon>Viridiplantae</taxon>
        <taxon>Streptophyta</taxon>
        <taxon>Embryophyta</taxon>
        <taxon>Bryophyta</taxon>
        <taxon>Bryophytina</taxon>
        <taxon>Bryopsida</taxon>
        <taxon>Funariidae</taxon>
        <taxon>Funariales</taxon>
        <taxon>Funariaceae</taxon>
        <taxon>Physcomitrium</taxon>
    </lineage>
</organism>
<dbReference type="AlphaFoldDB" id="A0A2K1IWD2"/>
<dbReference type="EnsemblPlants" id="Pp3c20_23770V3.1">
    <property type="protein sequence ID" value="PAC:32945366.CDS.1"/>
    <property type="gene ID" value="Pp3c20_23770"/>
</dbReference>
<evidence type="ECO:0000256" key="4">
    <source>
        <dbReference type="ARBA" id="ARBA00023125"/>
    </source>
</evidence>